<proteinExistence type="predicted"/>
<protein>
    <submittedName>
        <fullName evidence="1">Type II toxin-antitoxin system RelB/DinJ family antitoxin</fullName>
    </submittedName>
</protein>
<dbReference type="OrthoDB" id="7221783at2"/>
<dbReference type="Pfam" id="PF04221">
    <property type="entry name" value="RelB"/>
    <property type="match status" value="1"/>
</dbReference>
<dbReference type="InterPro" id="IPR007337">
    <property type="entry name" value="RelB/DinJ"/>
</dbReference>
<dbReference type="AlphaFoldDB" id="A0A4Y9JUN0"/>
<reference evidence="1 2" key="1">
    <citation type="submission" date="2019-03" db="EMBL/GenBank/DDBJ databases">
        <title>Diversity of the mouse oral microbiome.</title>
        <authorList>
            <person name="Joseph S."/>
            <person name="Aduse-Opoku J."/>
            <person name="Curtis M."/>
            <person name="Wade W."/>
            <person name="Hashim A."/>
        </authorList>
    </citation>
    <scope>NUCLEOTIDE SEQUENCE [LARGE SCALE GENOMIC DNA]</scope>
    <source>
        <strain evidence="1 2">WT12</strain>
    </source>
</reference>
<sequence length="64" mass="7230">MVSQTYVKANIEPRLKEQANLAVQKLGLSMSDVIRLVLMYIVEKGELPVPIKAYQQTIQKDIGK</sequence>
<evidence type="ECO:0000313" key="1">
    <source>
        <dbReference type="EMBL" id="TFV08166.1"/>
    </source>
</evidence>
<accession>A0A4Y9JUN0</accession>
<comment type="caution">
    <text evidence="1">The sequence shown here is derived from an EMBL/GenBank/DDBJ whole genome shotgun (WGS) entry which is preliminary data.</text>
</comment>
<dbReference type="Proteomes" id="UP000297396">
    <property type="component" value="Unassembled WGS sequence"/>
</dbReference>
<name>A0A4Y9JUN0_9PAST</name>
<evidence type="ECO:0000313" key="2">
    <source>
        <dbReference type="Proteomes" id="UP000297396"/>
    </source>
</evidence>
<dbReference type="EMBL" id="SPPA01000030">
    <property type="protein sequence ID" value="TFV08166.1"/>
    <property type="molecule type" value="Genomic_DNA"/>
</dbReference>
<dbReference type="Gene3D" id="1.10.1220.10">
    <property type="entry name" value="Met repressor-like"/>
    <property type="match status" value="1"/>
</dbReference>
<dbReference type="RefSeq" id="WP_135058446.1">
    <property type="nucleotide sequence ID" value="NZ_JADGLC010000030.1"/>
</dbReference>
<organism evidence="1 2">
    <name type="scientific">Muribacter muris</name>
    <dbReference type="NCBI Taxonomy" id="67855"/>
    <lineage>
        <taxon>Bacteria</taxon>
        <taxon>Pseudomonadati</taxon>
        <taxon>Pseudomonadota</taxon>
        <taxon>Gammaproteobacteria</taxon>
        <taxon>Pasteurellales</taxon>
        <taxon>Pasteurellaceae</taxon>
        <taxon>Muribacter</taxon>
    </lineage>
</organism>
<dbReference type="GO" id="GO:0006355">
    <property type="term" value="P:regulation of DNA-templated transcription"/>
    <property type="evidence" value="ECO:0007669"/>
    <property type="project" value="InterPro"/>
</dbReference>
<gene>
    <name evidence="1" type="ORF">E4T80_11230</name>
</gene>
<dbReference type="InterPro" id="IPR013321">
    <property type="entry name" value="Arc_rbn_hlx_hlx"/>
</dbReference>
<dbReference type="NCBIfam" id="TIGR02384">
    <property type="entry name" value="RelB_DinJ"/>
    <property type="match status" value="1"/>
</dbReference>